<gene>
    <name evidence="2" type="ORF">Pmani_007250</name>
</gene>
<comment type="caution">
    <text evidence="2">The sequence shown here is derived from an EMBL/GenBank/DDBJ whole genome shotgun (WGS) entry which is preliminary data.</text>
</comment>
<evidence type="ECO:0000256" key="1">
    <source>
        <dbReference type="SAM" id="MobiDB-lite"/>
    </source>
</evidence>
<dbReference type="AlphaFoldDB" id="A0AAE1QAY4"/>
<sequence>MMQDGGLEYSMHDPANQQSSQPAIQSASQPASTCRILRPVPPHSHTTHRNYLSHSTHEAPVSYQGRVGVV</sequence>
<feature type="region of interest" description="Disordered" evidence="1">
    <location>
        <begin position="1"/>
        <end position="70"/>
    </location>
</feature>
<name>A0AAE1QAY4_9EUCA</name>
<organism evidence="2 3">
    <name type="scientific">Petrolisthes manimaculis</name>
    <dbReference type="NCBI Taxonomy" id="1843537"/>
    <lineage>
        <taxon>Eukaryota</taxon>
        <taxon>Metazoa</taxon>
        <taxon>Ecdysozoa</taxon>
        <taxon>Arthropoda</taxon>
        <taxon>Crustacea</taxon>
        <taxon>Multicrustacea</taxon>
        <taxon>Malacostraca</taxon>
        <taxon>Eumalacostraca</taxon>
        <taxon>Eucarida</taxon>
        <taxon>Decapoda</taxon>
        <taxon>Pleocyemata</taxon>
        <taxon>Anomura</taxon>
        <taxon>Galatheoidea</taxon>
        <taxon>Porcellanidae</taxon>
        <taxon>Petrolisthes</taxon>
    </lineage>
</organism>
<dbReference type="EMBL" id="JAWZYT010000549">
    <property type="protein sequence ID" value="KAK4321967.1"/>
    <property type="molecule type" value="Genomic_DNA"/>
</dbReference>
<reference evidence="2" key="1">
    <citation type="submission" date="2023-11" db="EMBL/GenBank/DDBJ databases">
        <title>Genome assemblies of two species of porcelain crab, Petrolisthes cinctipes and Petrolisthes manimaculis (Anomura: Porcellanidae).</title>
        <authorList>
            <person name="Angst P."/>
        </authorList>
    </citation>
    <scope>NUCLEOTIDE SEQUENCE</scope>
    <source>
        <strain evidence="2">PB745_02</strain>
        <tissue evidence="2">Gill</tissue>
    </source>
</reference>
<proteinExistence type="predicted"/>
<protein>
    <submittedName>
        <fullName evidence="2">Uncharacterized protein</fullName>
    </submittedName>
</protein>
<evidence type="ECO:0000313" key="2">
    <source>
        <dbReference type="EMBL" id="KAK4321967.1"/>
    </source>
</evidence>
<feature type="compositionally biased region" description="Low complexity" evidence="1">
    <location>
        <begin position="14"/>
        <end position="32"/>
    </location>
</feature>
<accession>A0AAE1QAY4</accession>
<evidence type="ECO:0000313" key="3">
    <source>
        <dbReference type="Proteomes" id="UP001292094"/>
    </source>
</evidence>
<dbReference type="Proteomes" id="UP001292094">
    <property type="component" value="Unassembled WGS sequence"/>
</dbReference>
<keyword evidence="3" id="KW-1185">Reference proteome</keyword>